<keyword evidence="1" id="KW-0677">Repeat</keyword>
<dbReference type="AlphaFoldDB" id="A0AAD1XP94"/>
<dbReference type="InterPro" id="IPR013083">
    <property type="entry name" value="Znf_RING/FYVE/PHD"/>
</dbReference>
<evidence type="ECO:0000256" key="4">
    <source>
        <dbReference type="SAM" id="MobiDB-lite"/>
    </source>
</evidence>
<dbReference type="PANTHER" id="PTHR24189:SF50">
    <property type="entry name" value="ANKYRIN REPEAT AND SOCS BOX PROTEIN 2"/>
    <property type="match status" value="1"/>
</dbReference>
<dbReference type="Gene3D" id="3.30.40.10">
    <property type="entry name" value="Zinc/RING finger domain, C3HC4 (zinc finger)"/>
    <property type="match status" value="1"/>
</dbReference>
<evidence type="ECO:0000313" key="6">
    <source>
        <dbReference type="Proteomes" id="UP001295684"/>
    </source>
</evidence>
<feature type="compositionally biased region" description="Polar residues" evidence="4">
    <location>
        <begin position="89"/>
        <end position="109"/>
    </location>
</feature>
<dbReference type="InterPro" id="IPR002110">
    <property type="entry name" value="Ankyrin_rpt"/>
</dbReference>
<organism evidence="5 6">
    <name type="scientific">Euplotes crassus</name>
    <dbReference type="NCBI Taxonomy" id="5936"/>
    <lineage>
        <taxon>Eukaryota</taxon>
        <taxon>Sar</taxon>
        <taxon>Alveolata</taxon>
        <taxon>Ciliophora</taxon>
        <taxon>Intramacronucleata</taxon>
        <taxon>Spirotrichea</taxon>
        <taxon>Hypotrichia</taxon>
        <taxon>Euplotida</taxon>
        <taxon>Euplotidae</taxon>
        <taxon>Moneuplotes</taxon>
    </lineage>
</organism>
<feature type="repeat" description="ANK" evidence="3">
    <location>
        <begin position="234"/>
        <end position="270"/>
    </location>
</feature>
<sequence>MEDYQCKAPDVRIKPASRRKSRLQPIRPDVLRRTSTGFGGGDQTKALQMLMEENDQLKKELEEARKEIFKLREENISLKKDSRDGAQKGRSTFLTSSNPESTGKISENSKVSNDEKVCNNCGNSIAINNYSLHVIYCEKNLTECSYCKIKFNKSDLDSHIEEERGEYLDLLEAVRKGKNSDIQTMYTHGNDIFAVDPSDSSGETLLHVAVKHGKKETVELLLKLGININCQNSNGEVPLHHAVSIKDENCALETVEFMLLKGANPKQKDKLGDTPIEKCKRLGKSNLLMLFLNTSDERIQTPSMNLRF</sequence>
<feature type="region of interest" description="Disordered" evidence="4">
    <location>
        <begin position="1"/>
        <end position="26"/>
    </location>
</feature>
<dbReference type="PROSITE" id="PS50088">
    <property type="entry name" value="ANK_REPEAT"/>
    <property type="match status" value="2"/>
</dbReference>
<gene>
    <name evidence="5" type="ORF">ECRASSUSDP1_LOCUS17780</name>
</gene>
<dbReference type="SMART" id="SM00248">
    <property type="entry name" value="ANK"/>
    <property type="match status" value="2"/>
</dbReference>
<dbReference type="PANTHER" id="PTHR24189">
    <property type="entry name" value="MYOTROPHIN"/>
    <property type="match status" value="1"/>
</dbReference>
<comment type="caution">
    <text evidence="5">The sequence shown here is derived from an EMBL/GenBank/DDBJ whole genome shotgun (WGS) entry which is preliminary data.</text>
</comment>
<evidence type="ECO:0000313" key="5">
    <source>
        <dbReference type="EMBL" id="CAI2376410.1"/>
    </source>
</evidence>
<dbReference type="InterPro" id="IPR050745">
    <property type="entry name" value="Multifunctional_regulatory"/>
</dbReference>
<dbReference type="SUPFAM" id="SSF48403">
    <property type="entry name" value="Ankyrin repeat"/>
    <property type="match status" value="1"/>
</dbReference>
<feature type="region of interest" description="Disordered" evidence="4">
    <location>
        <begin position="80"/>
        <end position="109"/>
    </location>
</feature>
<feature type="repeat" description="ANK" evidence="3">
    <location>
        <begin position="201"/>
        <end position="233"/>
    </location>
</feature>
<keyword evidence="6" id="KW-1185">Reference proteome</keyword>
<dbReference type="PROSITE" id="PS50297">
    <property type="entry name" value="ANK_REP_REGION"/>
    <property type="match status" value="1"/>
</dbReference>
<dbReference type="Proteomes" id="UP001295684">
    <property type="component" value="Unassembled WGS sequence"/>
</dbReference>
<evidence type="ECO:0000256" key="3">
    <source>
        <dbReference type="PROSITE-ProRule" id="PRU00023"/>
    </source>
</evidence>
<dbReference type="Gene3D" id="1.25.40.20">
    <property type="entry name" value="Ankyrin repeat-containing domain"/>
    <property type="match status" value="1"/>
</dbReference>
<evidence type="ECO:0000256" key="2">
    <source>
        <dbReference type="ARBA" id="ARBA00023043"/>
    </source>
</evidence>
<dbReference type="Pfam" id="PF12796">
    <property type="entry name" value="Ank_2"/>
    <property type="match status" value="1"/>
</dbReference>
<evidence type="ECO:0000256" key="1">
    <source>
        <dbReference type="ARBA" id="ARBA00022737"/>
    </source>
</evidence>
<name>A0AAD1XP94_EUPCR</name>
<dbReference type="InterPro" id="IPR036770">
    <property type="entry name" value="Ankyrin_rpt-contain_sf"/>
</dbReference>
<dbReference type="EMBL" id="CAMPGE010017968">
    <property type="protein sequence ID" value="CAI2376410.1"/>
    <property type="molecule type" value="Genomic_DNA"/>
</dbReference>
<keyword evidence="2 3" id="KW-0040">ANK repeat</keyword>
<proteinExistence type="predicted"/>
<accession>A0AAD1XP94</accession>
<reference evidence="5" key="1">
    <citation type="submission" date="2023-07" db="EMBL/GenBank/DDBJ databases">
        <authorList>
            <consortium name="AG Swart"/>
            <person name="Singh M."/>
            <person name="Singh A."/>
            <person name="Seah K."/>
            <person name="Emmerich C."/>
        </authorList>
    </citation>
    <scope>NUCLEOTIDE SEQUENCE</scope>
    <source>
        <strain evidence="5">DP1</strain>
    </source>
</reference>
<protein>
    <submittedName>
        <fullName evidence="5">Uncharacterized protein</fullName>
    </submittedName>
</protein>